<evidence type="ECO:0000256" key="8">
    <source>
        <dbReference type="ARBA" id="ARBA00022723"/>
    </source>
</evidence>
<dbReference type="PANTHER" id="PTHR43030:SF1">
    <property type="entry name" value="PHOSPHOENOLPYRUVATE SYNTHASE"/>
    <property type="match status" value="1"/>
</dbReference>
<evidence type="ECO:0000259" key="15">
    <source>
        <dbReference type="Pfam" id="PF01326"/>
    </source>
</evidence>
<keyword evidence="11" id="KW-0067">ATP-binding</keyword>
<dbReference type="AlphaFoldDB" id="A0A0G2AQN4"/>
<dbReference type="GO" id="GO:0046872">
    <property type="term" value="F:metal ion binding"/>
    <property type="evidence" value="ECO:0007669"/>
    <property type="project" value="UniProtKB-KW"/>
</dbReference>
<keyword evidence="10" id="KW-0418">Kinase</keyword>
<evidence type="ECO:0000256" key="11">
    <source>
        <dbReference type="ARBA" id="ARBA00022840"/>
    </source>
</evidence>
<protein>
    <recommendedName>
        <fullName evidence="6">Phosphoenolpyruvate synthase</fullName>
        <ecNumber evidence="5">2.7.9.2</ecNumber>
    </recommendedName>
    <alternativeName>
        <fullName evidence="13">Pyruvate, water dikinase</fullName>
    </alternativeName>
</protein>
<reference evidence="16 17" key="1">
    <citation type="journal article" date="2015" name="Nature">
        <title>rRNA introns, odd ribosomes, and small enigmatic genomes across a large radiation of phyla.</title>
        <authorList>
            <person name="Brown C.T."/>
            <person name="Hug L.A."/>
            <person name="Thomas B.C."/>
            <person name="Sharon I."/>
            <person name="Castelle C.J."/>
            <person name="Singh A."/>
            <person name="Wilkins M.J."/>
            <person name="Williams K.H."/>
            <person name="Banfield J.F."/>
        </authorList>
    </citation>
    <scope>NUCLEOTIDE SEQUENCE [LARGE SCALE GENOMIC DNA]</scope>
</reference>
<dbReference type="PANTHER" id="PTHR43030">
    <property type="entry name" value="PHOSPHOENOLPYRUVATE SYNTHASE"/>
    <property type="match status" value="1"/>
</dbReference>
<dbReference type="Gene3D" id="3.30.1490.20">
    <property type="entry name" value="ATP-grasp fold, A domain"/>
    <property type="match status" value="1"/>
</dbReference>
<organism evidence="16 17">
    <name type="scientific">Candidatus Uhrbacteria bacterium GW2011_GWC2_53_7</name>
    <dbReference type="NCBI Taxonomy" id="1618986"/>
    <lineage>
        <taxon>Bacteria</taxon>
        <taxon>Candidatus Uhriibacteriota</taxon>
    </lineage>
</organism>
<dbReference type="GO" id="GO:0005524">
    <property type="term" value="F:ATP binding"/>
    <property type="evidence" value="ECO:0007669"/>
    <property type="project" value="UniProtKB-KW"/>
</dbReference>
<evidence type="ECO:0000313" key="16">
    <source>
        <dbReference type="EMBL" id="KKW35074.1"/>
    </source>
</evidence>
<comment type="catalytic activity">
    <reaction evidence="14">
        <text>pyruvate + ATP + H2O = phosphoenolpyruvate + AMP + phosphate + 2 H(+)</text>
        <dbReference type="Rhea" id="RHEA:11364"/>
        <dbReference type="ChEBI" id="CHEBI:15361"/>
        <dbReference type="ChEBI" id="CHEBI:15377"/>
        <dbReference type="ChEBI" id="CHEBI:15378"/>
        <dbReference type="ChEBI" id="CHEBI:30616"/>
        <dbReference type="ChEBI" id="CHEBI:43474"/>
        <dbReference type="ChEBI" id="CHEBI:58702"/>
        <dbReference type="ChEBI" id="CHEBI:456215"/>
        <dbReference type="EC" id="2.7.9.2"/>
    </reaction>
</comment>
<comment type="caution">
    <text evidence="16">The sequence shown here is derived from an EMBL/GenBank/DDBJ whole genome shotgun (WGS) entry which is preliminary data.</text>
</comment>
<keyword evidence="16" id="KW-0670">Pyruvate</keyword>
<feature type="domain" description="Pyruvate phosphate dikinase AMP/ATP-binding" evidence="15">
    <location>
        <begin position="125"/>
        <end position="183"/>
    </location>
</feature>
<proteinExistence type="inferred from homology"/>
<evidence type="ECO:0000256" key="7">
    <source>
        <dbReference type="ARBA" id="ARBA00022679"/>
    </source>
</evidence>
<sequence length="186" mass="20353">MFTRAFPDISKSDINIAGGKGASLGEMTRAGIPVPPGFVVLTGAFEKFLEETNMEVEIHVALNNVSVETIETVSGASEKIQTMMLSRKMPREVADEIKRAFDKLGVVIAAVRSSATAEDGEEGLEEVSSEKRESRKLSDEQIVELAKLVARIETHYGFPVDVEWALENGVFYITQSRPITTLSSCQ</sequence>
<dbReference type="GO" id="GO:0006094">
    <property type="term" value="P:gluconeogenesis"/>
    <property type="evidence" value="ECO:0007669"/>
    <property type="project" value="UniProtKB-UniPathway"/>
</dbReference>
<keyword evidence="9" id="KW-0547">Nucleotide-binding</keyword>
<evidence type="ECO:0000256" key="9">
    <source>
        <dbReference type="ARBA" id="ARBA00022741"/>
    </source>
</evidence>
<keyword evidence="7" id="KW-0808">Transferase</keyword>
<evidence type="ECO:0000256" key="3">
    <source>
        <dbReference type="ARBA" id="ARBA00004742"/>
    </source>
</evidence>
<evidence type="ECO:0000313" key="17">
    <source>
        <dbReference type="Proteomes" id="UP000033865"/>
    </source>
</evidence>
<dbReference type="Pfam" id="PF01326">
    <property type="entry name" value="PPDK_N"/>
    <property type="match status" value="2"/>
</dbReference>
<evidence type="ECO:0000256" key="12">
    <source>
        <dbReference type="ARBA" id="ARBA00022842"/>
    </source>
</evidence>
<evidence type="ECO:0000256" key="14">
    <source>
        <dbReference type="ARBA" id="ARBA00047700"/>
    </source>
</evidence>
<evidence type="ECO:0000256" key="4">
    <source>
        <dbReference type="ARBA" id="ARBA00007837"/>
    </source>
</evidence>
<dbReference type="InterPro" id="IPR006319">
    <property type="entry name" value="PEP_synth"/>
</dbReference>
<dbReference type="EMBL" id="LCRN01000051">
    <property type="protein sequence ID" value="KKW35074.1"/>
    <property type="molecule type" value="Genomic_DNA"/>
</dbReference>
<evidence type="ECO:0000256" key="5">
    <source>
        <dbReference type="ARBA" id="ARBA00011996"/>
    </source>
</evidence>
<name>A0A0G2AQN4_9BACT</name>
<dbReference type="InterPro" id="IPR013815">
    <property type="entry name" value="ATP_grasp_subdomain_1"/>
</dbReference>
<dbReference type="InterPro" id="IPR002192">
    <property type="entry name" value="PPDK_AMP/ATP-bd"/>
</dbReference>
<evidence type="ECO:0000256" key="13">
    <source>
        <dbReference type="ARBA" id="ARBA00033470"/>
    </source>
</evidence>
<evidence type="ECO:0000256" key="10">
    <source>
        <dbReference type="ARBA" id="ARBA00022777"/>
    </source>
</evidence>
<gene>
    <name evidence="16" type="ORF">UY82_C0051G0007</name>
</gene>
<dbReference type="UniPathway" id="UPA00138"/>
<comment type="cofactor">
    <cofactor evidence="1">
        <name>Mg(2+)</name>
        <dbReference type="ChEBI" id="CHEBI:18420"/>
    </cofactor>
</comment>
<comment type="similarity">
    <text evidence="4">Belongs to the PEP-utilizing enzyme family.</text>
</comment>
<dbReference type="GO" id="GO:0008986">
    <property type="term" value="F:pyruvate, water dikinase activity"/>
    <property type="evidence" value="ECO:0007669"/>
    <property type="project" value="UniProtKB-EC"/>
</dbReference>
<dbReference type="Proteomes" id="UP000033865">
    <property type="component" value="Unassembled WGS sequence"/>
</dbReference>
<dbReference type="PATRIC" id="fig|1618986.3.peg.568"/>
<accession>A0A0G2AQN4</accession>
<evidence type="ECO:0000256" key="6">
    <source>
        <dbReference type="ARBA" id="ARBA00021623"/>
    </source>
</evidence>
<evidence type="ECO:0000256" key="2">
    <source>
        <dbReference type="ARBA" id="ARBA00002988"/>
    </source>
</evidence>
<keyword evidence="12" id="KW-0460">Magnesium</keyword>
<evidence type="ECO:0000256" key="1">
    <source>
        <dbReference type="ARBA" id="ARBA00001946"/>
    </source>
</evidence>
<feature type="domain" description="Pyruvate phosphate dikinase AMP/ATP-binding" evidence="15">
    <location>
        <begin position="15"/>
        <end position="121"/>
    </location>
</feature>
<comment type="pathway">
    <text evidence="3">Carbohydrate biosynthesis; gluconeogenesis.</text>
</comment>
<dbReference type="EC" id="2.7.9.2" evidence="5"/>
<comment type="function">
    <text evidence="2">Catalyzes the phosphorylation of pyruvate to phosphoenolpyruvate.</text>
</comment>
<dbReference type="SUPFAM" id="SSF56059">
    <property type="entry name" value="Glutathione synthetase ATP-binding domain-like"/>
    <property type="match status" value="1"/>
</dbReference>
<keyword evidence="8" id="KW-0479">Metal-binding</keyword>